<dbReference type="EMBL" id="VVIM01000006">
    <property type="protein sequence ID" value="KAB0797899.1"/>
    <property type="molecule type" value="Genomic_DNA"/>
</dbReference>
<dbReference type="SMART" id="SM00360">
    <property type="entry name" value="RRM"/>
    <property type="match status" value="1"/>
</dbReference>
<feature type="compositionally biased region" description="Polar residues" evidence="3">
    <location>
        <begin position="1"/>
        <end position="10"/>
    </location>
</feature>
<feature type="domain" description="RRM" evidence="4">
    <location>
        <begin position="265"/>
        <end position="339"/>
    </location>
</feature>
<sequence length="566" mass="64812">MSSEVYNNSYYYGKNEKDQYSQNSDQSQSRSSWGSDTRYMQNYSNTPPQQNYDNGNSVHYSPYHSNTYPVNHFNHSPSGNNYVRFPYPSPNSRGYYRNRYPNVANNQYMGGPGPSYGWQRTQHYKRTRTETGDSDQNLKTTKKKKKPLSQNVPNKKDWTAQDAEVALSTEKAFNKKSKNSLIIKFPDQELSKEIVSQFHPSIENVHFQQPCTPRFCFVTLQESADPEEIINTLNKQKFGEGYLTVEYKKDRDEEQVILADDIDPLTLYVGNLAQEVTKDDIVNLYPNNKRIDIGFAKKMKFTRYAFIGFRTAAESLEAFKRTHCKQMYSKSLIVRFRRLHGTIGMPGEAKPQNPPKTREETPEIPGTASTNGSLNKPEDIPPEADSVGIFEDDLSESLPVNVTSVKREQSSPVSDDESKFEPIFSDRKPPVFDDMIVGESKWNHRPIGKTESNVDVKTESGIKAERQDGNVTVKSEPHESDEELDISNLYRDDDEDEGDGNVNDDDNEEDAFSDMMVKHNIGRVRLFINEPMNYSSQFLLCVSTPSSLLIYKGTRQYYLLLLLKIP</sequence>
<protein>
    <recommendedName>
        <fullName evidence="4">RRM domain-containing protein</fullName>
    </recommendedName>
</protein>
<evidence type="ECO:0000259" key="4">
    <source>
        <dbReference type="PROSITE" id="PS50102"/>
    </source>
</evidence>
<dbReference type="InterPro" id="IPR012677">
    <property type="entry name" value="Nucleotide-bd_a/b_plait_sf"/>
</dbReference>
<feature type="region of interest" description="Disordered" evidence="3">
    <location>
        <begin position="125"/>
        <end position="154"/>
    </location>
</feature>
<evidence type="ECO:0000256" key="3">
    <source>
        <dbReference type="SAM" id="MobiDB-lite"/>
    </source>
</evidence>
<name>A0A5N4AKQ4_PHOPY</name>
<dbReference type="Gene3D" id="3.30.70.330">
    <property type="match status" value="1"/>
</dbReference>
<dbReference type="PROSITE" id="PS50102">
    <property type="entry name" value="RRM"/>
    <property type="match status" value="1"/>
</dbReference>
<dbReference type="InterPro" id="IPR035979">
    <property type="entry name" value="RBD_domain_sf"/>
</dbReference>
<evidence type="ECO:0000313" key="6">
    <source>
        <dbReference type="Proteomes" id="UP000327044"/>
    </source>
</evidence>
<reference evidence="5 6" key="1">
    <citation type="journal article" date="2018" name="Elife">
        <title>Firefly genomes illuminate parallel origins of bioluminescence in beetles.</title>
        <authorList>
            <person name="Fallon T.R."/>
            <person name="Lower S.E."/>
            <person name="Chang C.H."/>
            <person name="Bessho-Uehara M."/>
            <person name="Martin G.J."/>
            <person name="Bewick A.J."/>
            <person name="Behringer M."/>
            <person name="Debat H.J."/>
            <person name="Wong I."/>
            <person name="Day J.C."/>
            <person name="Suvorov A."/>
            <person name="Silva C.J."/>
            <person name="Stanger-Hall K.F."/>
            <person name="Hall D.W."/>
            <person name="Schmitz R.J."/>
            <person name="Nelson D.R."/>
            <person name="Lewis S.M."/>
            <person name="Shigenobu S."/>
            <person name="Bybee S.M."/>
            <person name="Larracuente A.M."/>
            <person name="Oba Y."/>
            <person name="Weng J.K."/>
        </authorList>
    </citation>
    <scope>NUCLEOTIDE SEQUENCE [LARGE SCALE GENOMIC DNA]</scope>
    <source>
        <strain evidence="5">1611_PpyrPB1</strain>
        <tissue evidence="5">Whole body</tissue>
    </source>
</reference>
<feature type="region of interest" description="Disordered" evidence="3">
    <location>
        <begin position="1"/>
        <end position="63"/>
    </location>
</feature>
<feature type="compositionally biased region" description="Low complexity" evidence="3">
    <location>
        <begin position="20"/>
        <end position="36"/>
    </location>
</feature>
<feature type="compositionally biased region" description="Basic and acidic residues" evidence="3">
    <location>
        <begin position="452"/>
        <end position="468"/>
    </location>
</feature>
<dbReference type="SUPFAM" id="SSF54928">
    <property type="entry name" value="RNA-binding domain, RBD"/>
    <property type="match status" value="1"/>
</dbReference>
<feature type="region of interest" description="Disordered" evidence="3">
    <location>
        <begin position="343"/>
        <end position="386"/>
    </location>
</feature>
<keyword evidence="1 2" id="KW-0694">RNA-binding</keyword>
<accession>A0A5N4AKQ4</accession>
<organism evidence="5 6">
    <name type="scientific">Photinus pyralis</name>
    <name type="common">Common eastern firefly</name>
    <name type="synonym">Lampyris pyralis</name>
    <dbReference type="NCBI Taxonomy" id="7054"/>
    <lineage>
        <taxon>Eukaryota</taxon>
        <taxon>Metazoa</taxon>
        <taxon>Ecdysozoa</taxon>
        <taxon>Arthropoda</taxon>
        <taxon>Hexapoda</taxon>
        <taxon>Insecta</taxon>
        <taxon>Pterygota</taxon>
        <taxon>Neoptera</taxon>
        <taxon>Endopterygota</taxon>
        <taxon>Coleoptera</taxon>
        <taxon>Polyphaga</taxon>
        <taxon>Elateriformia</taxon>
        <taxon>Elateroidea</taxon>
        <taxon>Lampyridae</taxon>
        <taxon>Lampyrinae</taxon>
        <taxon>Photinus</taxon>
    </lineage>
</organism>
<feature type="compositionally biased region" description="Acidic residues" evidence="3">
    <location>
        <begin position="492"/>
        <end position="509"/>
    </location>
</feature>
<dbReference type="GO" id="GO:0003723">
    <property type="term" value="F:RNA binding"/>
    <property type="evidence" value="ECO:0007669"/>
    <property type="project" value="UniProtKB-UniRule"/>
</dbReference>
<comment type="caution">
    <text evidence="5">The sequence shown here is derived from an EMBL/GenBank/DDBJ whole genome shotgun (WGS) entry which is preliminary data.</text>
</comment>
<dbReference type="InParanoid" id="A0A5N4AKQ4"/>
<gene>
    <name evidence="5" type="ORF">PPYR_08892</name>
</gene>
<keyword evidence="6" id="KW-1185">Reference proteome</keyword>
<feature type="region of interest" description="Disordered" evidence="3">
    <location>
        <begin position="400"/>
        <end position="431"/>
    </location>
</feature>
<dbReference type="InterPro" id="IPR000504">
    <property type="entry name" value="RRM_dom"/>
</dbReference>
<dbReference type="Proteomes" id="UP000327044">
    <property type="component" value="Unassembled WGS sequence"/>
</dbReference>
<evidence type="ECO:0000256" key="1">
    <source>
        <dbReference type="ARBA" id="ARBA00022884"/>
    </source>
</evidence>
<dbReference type="AlphaFoldDB" id="A0A5N4AKQ4"/>
<feature type="compositionally biased region" description="Polar residues" evidence="3">
    <location>
        <begin position="38"/>
        <end position="63"/>
    </location>
</feature>
<evidence type="ECO:0000313" key="5">
    <source>
        <dbReference type="EMBL" id="KAB0797899.1"/>
    </source>
</evidence>
<feature type="region of interest" description="Disordered" evidence="3">
    <location>
        <begin position="443"/>
        <end position="509"/>
    </location>
</feature>
<evidence type="ECO:0000256" key="2">
    <source>
        <dbReference type="PROSITE-ProRule" id="PRU00176"/>
    </source>
</evidence>
<proteinExistence type="predicted"/>
<feature type="compositionally biased region" description="Basic and acidic residues" evidence="3">
    <location>
        <begin position="416"/>
        <end position="431"/>
    </location>
</feature>
<dbReference type="CDD" id="cd00590">
    <property type="entry name" value="RRM_SF"/>
    <property type="match status" value="1"/>
</dbReference>